<dbReference type="PROSITE" id="PS51031">
    <property type="entry name" value="BESS"/>
    <property type="match status" value="1"/>
</dbReference>
<dbReference type="Pfam" id="PF02944">
    <property type="entry name" value="BESS"/>
    <property type="match status" value="1"/>
</dbReference>
<dbReference type="AlphaFoldDB" id="A0A9P0XJA7"/>
<keyword evidence="6" id="KW-1185">Reference proteome</keyword>
<gene>
    <name evidence="5" type="ORF">PIBRA_LOCUS12846</name>
</gene>
<dbReference type="GO" id="GO:0005634">
    <property type="term" value="C:nucleus"/>
    <property type="evidence" value="ECO:0007669"/>
    <property type="project" value="UniProtKB-SubCell"/>
</dbReference>
<dbReference type="PANTHER" id="PTHR12243:SF64">
    <property type="entry name" value="DORSAL INTERACTING PROTEIN 3-RELATED"/>
    <property type="match status" value="1"/>
</dbReference>
<evidence type="ECO:0000256" key="1">
    <source>
        <dbReference type="PROSITE-ProRule" id="PRU00371"/>
    </source>
</evidence>
<dbReference type="GO" id="GO:0003677">
    <property type="term" value="F:DNA binding"/>
    <property type="evidence" value="ECO:0007669"/>
    <property type="project" value="InterPro"/>
</dbReference>
<protein>
    <recommendedName>
        <fullName evidence="7">MADF domain-containing protein</fullName>
    </recommendedName>
</protein>
<comment type="caution">
    <text evidence="5">The sequence shown here is derived from an EMBL/GenBank/DDBJ whole genome shotgun (WGS) entry which is preliminary data.</text>
</comment>
<evidence type="ECO:0000259" key="3">
    <source>
        <dbReference type="PROSITE" id="PS51029"/>
    </source>
</evidence>
<sequence>MSFEEILNKVKQHPVLWDPTHKFYRQKSVQAESWAIIAAELESEEKLVRSRWKYLKDQCRKELKKVASGEIDKSRWHYFNRLQFIKKELLTEGKPKPYKDVKFEAECEEPPPKKAKSASPEPCTSYSGQESWKLQQITTKLNELSKKIENQNPFDDELRNNPDFMFLMSILPTIRDLTDVQKFTFRGKVNEWLLEALAQNQILWSEQYQCKIEDPDS</sequence>
<feature type="domain" description="MADF" evidence="3">
    <location>
        <begin position="5"/>
        <end position="90"/>
    </location>
</feature>
<dbReference type="InterPro" id="IPR039353">
    <property type="entry name" value="TF_Adf1"/>
</dbReference>
<proteinExistence type="predicted"/>
<dbReference type="InterPro" id="IPR006578">
    <property type="entry name" value="MADF-dom"/>
</dbReference>
<dbReference type="GO" id="GO:0005667">
    <property type="term" value="C:transcription regulator complex"/>
    <property type="evidence" value="ECO:0007669"/>
    <property type="project" value="TreeGrafter"/>
</dbReference>
<dbReference type="SMART" id="SM00595">
    <property type="entry name" value="MADF"/>
    <property type="match status" value="1"/>
</dbReference>
<dbReference type="EMBL" id="CALOZG010000085">
    <property type="protein sequence ID" value="CAH4037118.1"/>
    <property type="molecule type" value="Genomic_DNA"/>
</dbReference>
<feature type="domain" description="BESS" evidence="4">
    <location>
        <begin position="160"/>
        <end position="199"/>
    </location>
</feature>
<feature type="region of interest" description="Disordered" evidence="2">
    <location>
        <begin position="103"/>
        <end position="129"/>
    </location>
</feature>
<dbReference type="InterPro" id="IPR004210">
    <property type="entry name" value="BESS_motif"/>
</dbReference>
<dbReference type="PROSITE" id="PS51029">
    <property type="entry name" value="MADF"/>
    <property type="match status" value="1"/>
</dbReference>
<accession>A0A9P0XJA7</accession>
<name>A0A9P0XJA7_PIEBR</name>
<dbReference type="Proteomes" id="UP001152562">
    <property type="component" value="Unassembled WGS sequence"/>
</dbReference>
<evidence type="ECO:0000313" key="5">
    <source>
        <dbReference type="EMBL" id="CAH4037118.1"/>
    </source>
</evidence>
<organism evidence="5 6">
    <name type="scientific">Pieris brassicae</name>
    <name type="common">White butterfly</name>
    <name type="synonym">Large white butterfly</name>
    <dbReference type="NCBI Taxonomy" id="7116"/>
    <lineage>
        <taxon>Eukaryota</taxon>
        <taxon>Metazoa</taxon>
        <taxon>Ecdysozoa</taxon>
        <taxon>Arthropoda</taxon>
        <taxon>Hexapoda</taxon>
        <taxon>Insecta</taxon>
        <taxon>Pterygota</taxon>
        <taxon>Neoptera</taxon>
        <taxon>Endopterygota</taxon>
        <taxon>Lepidoptera</taxon>
        <taxon>Glossata</taxon>
        <taxon>Ditrysia</taxon>
        <taxon>Papilionoidea</taxon>
        <taxon>Pieridae</taxon>
        <taxon>Pierinae</taxon>
        <taxon>Pieris</taxon>
    </lineage>
</organism>
<reference evidence="5" key="1">
    <citation type="submission" date="2022-05" db="EMBL/GenBank/DDBJ databases">
        <authorList>
            <person name="Okamura Y."/>
        </authorList>
    </citation>
    <scope>NUCLEOTIDE SEQUENCE</scope>
</reference>
<evidence type="ECO:0000313" key="6">
    <source>
        <dbReference type="Proteomes" id="UP001152562"/>
    </source>
</evidence>
<keyword evidence="1" id="KW-0539">Nucleus</keyword>
<dbReference type="OrthoDB" id="6487365at2759"/>
<dbReference type="Pfam" id="PF10545">
    <property type="entry name" value="MADF_DNA_bdg"/>
    <property type="match status" value="1"/>
</dbReference>
<dbReference type="GO" id="GO:0006357">
    <property type="term" value="P:regulation of transcription by RNA polymerase II"/>
    <property type="evidence" value="ECO:0007669"/>
    <property type="project" value="TreeGrafter"/>
</dbReference>
<dbReference type="PANTHER" id="PTHR12243">
    <property type="entry name" value="MADF DOMAIN TRANSCRIPTION FACTOR"/>
    <property type="match status" value="1"/>
</dbReference>
<evidence type="ECO:0000256" key="2">
    <source>
        <dbReference type="SAM" id="MobiDB-lite"/>
    </source>
</evidence>
<evidence type="ECO:0000259" key="4">
    <source>
        <dbReference type="PROSITE" id="PS51031"/>
    </source>
</evidence>
<evidence type="ECO:0008006" key="7">
    <source>
        <dbReference type="Google" id="ProtNLM"/>
    </source>
</evidence>
<comment type="subcellular location">
    <subcellularLocation>
        <location evidence="1">Nucleus</location>
    </subcellularLocation>
</comment>